<evidence type="ECO:0000256" key="13">
    <source>
        <dbReference type="SAM" id="Coils"/>
    </source>
</evidence>
<evidence type="ECO:0000256" key="2">
    <source>
        <dbReference type="ARBA" id="ARBA00004202"/>
    </source>
</evidence>
<dbReference type="GO" id="GO:0005524">
    <property type="term" value="F:ATP binding"/>
    <property type="evidence" value="ECO:0007669"/>
    <property type="project" value="UniProtKB-UniRule"/>
</dbReference>
<dbReference type="Pfam" id="PF00401">
    <property type="entry name" value="ATP-synt_DE"/>
    <property type="match status" value="1"/>
</dbReference>
<comment type="subcellular location">
    <subcellularLocation>
        <location evidence="2 11">Cell membrane</location>
        <topology evidence="2 11">Peripheral membrane protein</topology>
    </subcellularLocation>
</comment>
<dbReference type="HOGENOM" id="CLU_084338_1_3_9"/>
<dbReference type="NCBIfam" id="TIGR01216">
    <property type="entry name" value="ATP_synt_epsi"/>
    <property type="match status" value="1"/>
</dbReference>
<dbReference type="PATRIC" id="fig|1128398.3.peg.210"/>
<comment type="subunit">
    <text evidence="11 12">F-type ATPases have 2 components, CF(1) - the catalytic core - and CF(0) - the membrane proton channel. CF(1) has five subunits: alpha(3), beta(3), gamma(1), delta(1), epsilon(1). CF(0) has three main subunits: a, b and c.</text>
</comment>
<dbReference type="GO" id="GO:0045259">
    <property type="term" value="C:proton-transporting ATP synthase complex"/>
    <property type="evidence" value="ECO:0007669"/>
    <property type="project" value="UniProtKB-KW"/>
</dbReference>
<keyword evidence="13" id="KW-0175">Coiled coil</keyword>
<dbReference type="Pfam" id="PF02823">
    <property type="entry name" value="ATP-synt_DE_N"/>
    <property type="match status" value="1"/>
</dbReference>
<protein>
    <recommendedName>
        <fullName evidence="11">ATP synthase epsilon chain</fullName>
    </recommendedName>
    <alternativeName>
        <fullName evidence="11">ATP synthase F1 sector epsilon subunit</fullName>
    </alternativeName>
    <alternativeName>
        <fullName evidence="11">F-ATPase epsilon subunit</fullName>
    </alternativeName>
</protein>
<dbReference type="CDD" id="cd12152">
    <property type="entry name" value="F1-ATPase_delta"/>
    <property type="match status" value="1"/>
</dbReference>
<evidence type="ECO:0000256" key="11">
    <source>
        <dbReference type="HAMAP-Rule" id="MF_00530"/>
    </source>
</evidence>
<gene>
    <name evidence="11 16" type="primary">atpC</name>
    <name evidence="16" type="ordered locus">Curi_c02060</name>
</gene>
<dbReference type="FunFam" id="1.20.5.440:FF:000001">
    <property type="entry name" value="ATP synthase epsilon chain"/>
    <property type="match status" value="1"/>
</dbReference>
<dbReference type="OrthoDB" id="9804110at2"/>
<dbReference type="InterPro" id="IPR001469">
    <property type="entry name" value="ATP_synth_F1_dsu/esu"/>
</dbReference>
<keyword evidence="17" id="KW-1185">Reference proteome</keyword>
<comment type="similarity">
    <text evidence="3 11 12">Belongs to the ATPase epsilon chain family.</text>
</comment>
<evidence type="ECO:0000256" key="3">
    <source>
        <dbReference type="ARBA" id="ARBA00005712"/>
    </source>
</evidence>
<dbReference type="PANTHER" id="PTHR13822:SF10">
    <property type="entry name" value="ATP SYNTHASE EPSILON CHAIN, CHLOROPLASTIC"/>
    <property type="match status" value="1"/>
</dbReference>
<feature type="domain" description="ATP synthase F1 complex delta/epsilon subunit N-terminal" evidence="15">
    <location>
        <begin position="4"/>
        <end position="83"/>
    </location>
</feature>
<evidence type="ECO:0000313" key="17">
    <source>
        <dbReference type="Proteomes" id="UP000006094"/>
    </source>
</evidence>
<keyword evidence="16" id="KW-0378">Hydrolase</keyword>
<keyword evidence="7 11" id="KW-0406">Ion transport</keyword>
<dbReference type="Proteomes" id="UP000006094">
    <property type="component" value="Chromosome"/>
</dbReference>
<dbReference type="InterPro" id="IPR036794">
    <property type="entry name" value="ATP_F1_dsu/esu_C_sf"/>
</dbReference>
<keyword evidence="6 11" id="KW-0375">Hydrogen ion transport</keyword>
<keyword evidence="9 11" id="KW-0139">CF(1)</keyword>
<evidence type="ECO:0000256" key="5">
    <source>
        <dbReference type="ARBA" id="ARBA00022475"/>
    </source>
</evidence>
<dbReference type="Gene3D" id="2.60.15.10">
    <property type="entry name" value="F0F1 ATP synthase delta/epsilon subunit, N-terminal"/>
    <property type="match status" value="1"/>
</dbReference>
<dbReference type="eggNOG" id="COG0355">
    <property type="taxonomic scope" value="Bacteria"/>
</dbReference>
<dbReference type="SUPFAM" id="SSF51344">
    <property type="entry name" value="Epsilon subunit of F1F0-ATP synthase N-terminal domain"/>
    <property type="match status" value="1"/>
</dbReference>
<evidence type="ECO:0000259" key="14">
    <source>
        <dbReference type="Pfam" id="PF00401"/>
    </source>
</evidence>
<feature type="coiled-coil region" evidence="13">
    <location>
        <begin position="91"/>
        <end position="118"/>
    </location>
</feature>
<feature type="domain" description="ATP synthase epsilon subunit C-terminal" evidence="14">
    <location>
        <begin position="87"/>
        <end position="129"/>
    </location>
</feature>
<comment type="function">
    <text evidence="1 11">Produces ATP from ADP in the presence of a proton gradient across the membrane.</text>
</comment>
<dbReference type="AlphaFoldDB" id="K0AY12"/>
<dbReference type="GO" id="GO:0046933">
    <property type="term" value="F:proton-transporting ATP synthase activity, rotational mechanism"/>
    <property type="evidence" value="ECO:0007669"/>
    <property type="project" value="UniProtKB-UniRule"/>
</dbReference>
<dbReference type="GO" id="GO:0005886">
    <property type="term" value="C:plasma membrane"/>
    <property type="evidence" value="ECO:0007669"/>
    <property type="project" value="UniProtKB-SubCell"/>
</dbReference>
<keyword evidence="5 11" id="KW-1003">Cell membrane</keyword>
<accession>K0AY12</accession>
<keyword evidence="4 11" id="KW-0813">Transport</keyword>
<keyword evidence="10 11" id="KW-0066">ATP synthesis</keyword>
<keyword evidence="8 11" id="KW-0472">Membrane</keyword>
<dbReference type="InterPro" id="IPR020547">
    <property type="entry name" value="ATP_synth_F1_esu_C"/>
</dbReference>
<name>K0AY12_GOTA9</name>
<dbReference type="Gene3D" id="1.20.5.440">
    <property type="entry name" value="ATP synthase delta/epsilon subunit, C-terminal domain"/>
    <property type="match status" value="1"/>
</dbReference>
<evidence type="ECO:0000256" key="1">
    <source>
        <dbReference type="ARBA" id="ARBA00003543"/>
    </source>
</evidence>
<dbReference type="InterPro" id="IPR020546">
    <property type="entry name" value="ATP_synth_F1_dsu/esu_N"/>
</dbReference>
<dbReference type="InterPro" id="IPR036771">
    <property type="entry name" value="ATPsynth_dsu/esu_N"/>
</dbReference>
<evidence type="ECO:0000256" key="8">
    <source>
        <dbReference type="ARBA" id="ARBA00023136"/>
    </source>
</evidence>
<organism evidence="16 17">
    <name type="scientific">Gottschalkia acidurici (strain ATCC 7906 / DSM 604 / BCRC 14475 / CIP 104303 / KCTC 5404 / NCIMB 10678 / 9a)</name>
    <name type="common">Clostridium acidurici</name>
    <dbReference type="NCBI Taxonomy" id="1128398"/>
    <lineage>
        <taxon>Bacteria</taxon>
        <taxon>Bacillati</taxon>
        <taxon>Bacillota</taxon>
        <taxon>Tissierellia</taxon>
        <taxon>Tissierellales</taxon>
        <taxon>Gottschalkiaceae</taxon>
        <taxon>Gottschalkia</taxon>
    </lineage>
</organism>
<dbReference type="PANTHER" id="PTHR13822">
    <property type="entry name" value="ATP SYNTHASE DELTA/EPSILON CHAIN"/>
    <property type="match status" value="1"/>
</dbReference>
<evidence type="ECO:0000256" key="9">
    <source>
        <dbReference type="ARBA" id="ARBA00023196"/>
    </source>
</evidence>
<evidence type="ECO:0000256" key="10">
    <source>
        <dbReference type="ARBA" id="ARBA00023310"/>
    </source>
</evidence>
<dbReference type="KEGG" id="cad:Curi_c02060"/>
<reference evidence="16 17" key="1">
    <citation type="journal article" date="2012" name="PLoS ONE">
        <title>The purine-utilizing bacterium Clostridium acidurici 9a: a genome-guided metabolic reconsideration.</title>
        <authorList>
            <person name="Hartwich K."/>
            <person name="Poehlein A."/>
            <person name="Daniel R."/>
        </authorList>
    </citation>
    <scope>NUCLEOTIDE SEQUENCE [LARGE SCALE GENOMIC DNA]</scope>
    <source>
        <strain evidence="17">ATCC 7906 / DSM 604 / BCRC 14475 / CIP 104303 / KCTC 5404 / NCIMB 10678 / 9a</strain>
    </source>
</reference>
<sequence>MSQFKLEIVTPDRKFLEADVSMLVARTIDGDMAILKNHIPLVTPLDIGIIKMNYEDGTSKKASIAGGYMEVTKEKTTIVTESAEWPEEIDRRRAEEAKKRAEERISKKNKDTDVLRAELALKRAINRIRLGD</sequence>
<dbReference type="EMBL" id="CP003326">
    <property type="protein sequence ID" value="AFS77286.1"/>
    <property type="molecule type" value="Genomic_DNA"/>
</dbReference>
<dbReference type="NCBIfam" id="NF001846">
    <property type="entry name" value="PRK00571.1-3"/>
    <property type="match status" value="1"/>
</dbReference>
<evidence type="ECO:0000313" key="16">
    <source>
        <dbReference type="EMBL" id="AFS77286.1"/>
    </source>
</evidence>
<dbReference type="STRING" id="1128398.Curi_c02060"/>
<dbReference type="HAMAP" id="MF_00530">
    <property type="entry name" value="ATP_synth_epsil_bac"/>
    <property type="match status" value="1"/>
</dbReference>
<evidence type="ECO:0000256" key="7">
    <source>
        <dbReference type="ARBA" id="ARBA00023065"/>
    </source>
</evidence>
<evidence type="ECO:0000259" key="15">
    <source>
        <dbReference type="Pfam" id="PF02823"/>
    </source>
</evidence>
<dbReference type="GO" id="GO:0016787">
    <property type="term" value="F:hydrolase activity"/>
    <property type="evidence" value="ECO:0007669"/>
    <property type="project" value="UniProtKB-KW"/>
</dbReference>
<evidence type="ECO:0000256" key="4">
    <source>
        <dbReference type="ARBA" id="ARBA00022448"/>
    </source>
</evidence>
<proteinExistence type="inferred from homology"/>
<evidence type="ECO:0000256" key="12">
    <source>
        <dbReference type="RuleBase" id="RU003656"/>
    </source>
</evidence>
<evidence type="ECO:0000256" key="6">
    <source>
        <dbReference type="ARBA" id="ARBA00022781"/>
    </source>
</evidence>
<dbReference type="SUPFAM" id="SSF46604">
    <property type="entry name" value="Epsilon subunit of F1F0-ATP synthase C-terminal domain"/>
    <property type="match status" value="1"/>
</dbReference>